<organism evidence="1 2">
    <name type="scientific">Bifidobacterium adolescentis</name>
    <dbReference type="NCBI Taxonomy" id="1680"/>
    <lineage>
        <taxon>Bacteria</taxon>
        <taxon>Bacillati</taxon>
        <taxon>Actinomycetota</taxon>
        <taxon>Actinomycetes</taxon>
        <taxon>Bifidobacteriales</taxon>
        <taxon>Bifidobacteriaceae</taxon>
        <taxon>Bifidobacterium</taxon>
    </lineage>
</organism>
<evidence type="ECO:0000313" key="2">
    <source>
        <dbReference type="Proteomes" id="UP001206013"/>
    </source>
</evidence>
<name>A0AAW5JUX8_BIFAD</name>
<gene>
    <name evidence="1" type="ORF">NE692_08735</name>
</gene>
<evidence type="ECO:0000313" key="1">
    <source>
        <dbReference type="EMBL" id="MCQ4793543.1"/>
    </source>
</evidence>
<dbReference type="Proteomes" id="UP001206013">
    <property type="component" value="Unassembled WGS sequence"/>
</dbReference>
<dbReference type="EMBL" id="JANFYM010000010">
    <property type="protein sequence ID" value="MCQ4793543.1"/>
    <property type="molecule type" value="Genomic_DNA"/>
</dbReference>
<dbReference type="RefSeq" id="WP_256134567.1">
    <property type="nucleotide sequence ID" value="NZ_JANFYM010000010.1"/>
</dbReference>
<dbReference type="AlphaFoldDB" id="A0AAW5JUX8"/>
<reference evidence="1" key="1">
    <citation type="submission" date="2022-06" db="EMBL/GenBank/DDBJ databases">
        <title>Isolation of gut microbiota from human fecal samples.</title>
        <authorList>
            <person name="Pamer E.G."/>
            <person name="Barat B."/>
            <person name="Waligurski E."/>
            <person name="Medina S."/>
            <person name="Paddock L."/>
            <person name="Mostad J."/>
        </authorList>
    </citation>
    <scope>NUCLEOTIDE SEQUENCE</scope>
    <source>
        <strain evidence="1">SL.1.01</strain>
    </source>
</reference>
<sequence length="139" mass="16153">MSVIKPDFETACDMVRDFARKYVGTQPYARLDEQNRQLHIGLRELNQYATGTGFDKPLRFDLPNGFGWLAKQTGSSDEWSWAGKPVRERQAVELLNQQHEAHSDYRPLEMLLRLSQAVDDNTVTYWHSSLSDIEKEQHQ</sequence>
<proteinExistence type="predicted"/>
<accession>A0AAW5JUX8</accession>
<protein>
    <submittedName>
        <fullName evidence="1">Uncharacterized protein</fullName>
    </submittedName>
</protein>
<comment type="caution">
    <text evidence="1">The sequence shown here is derived from an EMBL/GenBank/DDBJ whole genome shotgun (WGS) entry which is preliminary data.</text>
</comment>